<organism evidence="2 3">
    <name type="scientific">Pandoraea nosoerga</name>
    <dbReference type="NCBI Taxonomy" id="2508296"/>
    <lineage>
        <taxon>Bacteria</taxon>
        <taxon>Pseudomonadati</taxon>
        <taxon>Pseudomonadota</taxon>
        <taxon>Betaproteobacteria</taxon>
        <taxon>Burkholderiales</taxon>
        <taxon>Burkholderiaceae</taxon>
        <taxon>Pandoraea</taxon>
    </lineage>
</organism>
<sequence>MSDSTSAMPNGFDILKKMWEAFSPPATFTSPLTQLMQSAAPLLDPDEIENRIAEMRAVEQWLTLNLNVLRSTIQAFEVQRATYATLRAFGSGGFDAGSGAGEASTAQASPASEESAGGATFWRSPFAAPEPAQDVEPHAGASEAREASAAGAQPEPGPDQEGAAAGDAPPDSDEKPSPFAQASNAYAALDPSLWFNAMRAQFDQIAAAAQAAGVSAAQMTEAAAAQMSDAAAKAARAAAAPTKSTEKSARKSAAKASGKPAGKGAGKASGEPGKTAKRGAEEATAAGTASKRSPAAKKAPAKSATKASTRASTKASTAAGPAGKPAGKQAAWKW</sequence>
<evidence type="ECO:0000313" key="2">
    <source>
        <dbReference type="EMBL" id="VVD67025.1"/>
    </source>
</evidence>
<feature type="region of interest" description="Disordered" evidence="1">
    <location>
        <begin position="235"/>
        <end position="334"/>
    </location>
</feature>
<name>A0A5E4RVD7_9BURK</name>
<protein>
    <submittedName>
        <fullName evidence="2">Uncharacterized protein</fullName>
    </submittedName>
</protein>
<dbReference type="InterPro" id="IPR050026">
    <property type="entry name" value="PHA_gran_PhaM_N"/>
</dbReference>
<feature type="region of interest" description="Disordered" evidence="1">
    <location>
        <begin position="97"/>
        <end position="179"/>
    </location>
</feature>
<dbReference type="RefSeq" id="WP_150553941.1">
    <property type="nucleotide sequence ID" value="NZ_CABPSC010000001.1"/>
</dbReference>
<reference evidence="2 3" key="1">
    <citation type="submission" date="2019-08" db="EMBL/GenBank/DDBJ databases">
        <authorList>
            <person name="Peeters C."/>
        </authorList>
    </citation>
    <scope>NUCLEOTIDE SEQUENCE [LARGE SCALE GENOMIC DNA]</scope>
    <source>
        <strain evidence="2 3">LMG 31109</strain>
    </source>
</reference>
<feature type="compositionally biased region" description="Low complexity" evidence="1">
    <location>
        <begin position="282"/>
        <end position="334"/>
    </location>
</feature>
<accession>A0A5E4RVD7</accession>
<dbReference type="EMBL" id="CABPSC010000001">
    <property type="protein sequence ID" value="VVD67025.1"/>
    <property type="molecule type" value="Genomic_DNA"/>
</dbReference>
<dbReference type="Proteomes" id="UP000367825">
    <property type="component" value="Unassembled WGS sequence"/>
</dbReference>
<gene>
    <name evidence="2" type="ORF">PNO31109_00397</name>
</gene>
<evidence type="ECO:0000313" key="3">
    <source>
        <dbReference type="Proteomes" id="UP000367825"/>
    </source>
</evidence>
<evidence type="ECO:0000256" key="1">
    <source>
        <dbReference type="SAM" id="MobiDB-lite"/>
    </source>
</evidence>
<keyword evidence="3" id="KW-1185">Reference proteome</keyword>
<dbReference type="NCBIfam" id="NF043076">
    <property type="entry name" value="PHA_gran_PhaM"/>
    <property type="match status" value="1"/>
</dbReference>
<dbReference type="OrthoDB" id="8566581at2"/>
<proteinExistence type="predicted"/>
<feature type="compositionally biased region" description="Low complexity" evidence="1">
    <location>
        <begin position="139"/>
        <end position="169"/>
    </location>
</feature>
<feature type="compositionally biased region" description="Low complexity" evidence="1">
    <location>
        <begin position="101"/>
        <end position="120"/>
    </location>
</feature>
<dbReference type="AlphaFoldDB" id="A0A5E4RVD7"/>